<sequence length="105" mass="11615">LIVEFLGATAHDHEKLTSTTALDGLHQHNAEINEDEVATLTPEEFRALFGVIEEIRISTSLAEDIGAIAKDTSWPATSIDWEAAANELLIDYSSVDFDGVTYYFR</sequence>
<feature type="non-terminal residue" evidence="1">
    <location>
        <position position="1"/>
    </location>
</feature>
<gene>
    <name evidence="1" type="ORF">LCGC14_3071100</name>
</gene>
<accession>A0A0F8YNN9</accession>
<dbReference type="AlphaFoldDB" id="A0A0F8YNN9"/>
<name>A0A0F8YNN9_9ZZZZ</name>
<evidence type="ECO:0000313" key="1">
    <source>
        <dbReference type="EMBL" id="KKK55784.1"/>
    </source>
</evidence>
<proteinExistence type="predicted"/>
<comment type="caution">
    <text evidence="1">The sequence shown here is derived from an EMBL/GenBank/DDBJ whole genome shotgun (WGS) entry which is preliminary data.</text>
</comment>
<reference evidence="1" key="1">
    <citation type="journal article" date="2015" name="Nature">
        <title>Complex archaea that bridge the gap between prokaryotes and eukaryotes.</title>
        <authorList>
            <person name="Spang A."/>
            <person name="Saw J.H."/>
            <person name="Jorgensen S.L."/>
            <person name="Zaremba-Niedzwiedzka K."/>
            <person name="Martijn J."/>
            <person name="Lind A.E."/>
            <person name="van Eijk R."/>
            <person name="Schleper C."/>
            <person name="Guy L."/>
            <person name="Ettema T.J."/>
        </authorList>
    </citation>
    <scope>NUCLEOTIDE SEQUENCE</scope>
</reference>
<protein>
    <submittedName>
        <fullName evidence="1">Uncharacterized protein</fullName>
    </submittedName>
</protein>
<organism evidence="1">
    <name type="scientific">marine sediment metagenome</name>
    <dbReference type="NCBI Taxonomy" id="412755"/>
    <lineage>
        <taxon>unclassified sequences</taxon>
        <taxon>metagenomes</taxon>
        <taxon>ecological metagenomes</taxon>
    </lineage>
</organism>
<dbReference type="EMBL" id="LAZR01065326">
    <property type="protein sequence ID" value="KKK55784.1"/>
    <property type="molecule type" value="Genomic_DNA"/>
</dbReference>